<evidence type="ECO:0000313" key="2">
    <source>
        <dbReference type="Proteomes" id="UP000633731"/>
    </source>
</evidence>
<gene>
    <name evidence="1" type="ORF">JJL49_23775</name>
</gene>
<dbReference type="Proteomes" id="UP000633731">
    <property type="component" value="Unassembled WGS sequence"/>
</dbReference>
<reference evidence="1" key="1">
    <citation type="submission" date="2021-01" db="EMBL/GenBank/DDBJ databases">
        <title>Draft genome of Pantoea agglomerans Eh 335.</title>
        <authorList>
            <person name="Emsley S.A."/>
            <person name="Oline D.K."/>
            <person name="Saw J.H."/>
            <person name="Ushijima B."/>
            <person name="Videau P."/>
            <person name="Koyack M.J."/>
        </authorList>
    </citation>
    <scope>NUCLEOTIDE SEQUENCE</scope>
    <source>
        <strain evidence="1">Eh 335</strain>
    </source>
</reference>
<accession>A0ACC5RU96</accession>
<proteinExistence type="predicted"/>
<sequence length="139" mass="16076">MNLLKRPVLLFLVIVAIFILIDCSMQKVAESREGYTQSNLWAYYLHTDKDIRSAPRDNESCYFIFTAQDGSQPDESSMFCRDDRHLTEIKKYLTSLGYSLSSYDGAAERWTKNDEVLPYFSLSLDKKTQTLTLSKVSFM</sequence>
<protein>
    <submittedName>
        <fullName evidence="1">Uncharacterized protein</fullName>
    </submittedName>
</protein>
<name>A0ACC5RU96_ENTAG</name>
<dbReference type="EMBL" id="JAEOXF010000031">
    <property type="protein sequence ID" value="MBK4728245.1"/>
    <property type="molecule type" value="Genomic_DNA"/>
</dbReference>
<organism evidence="1 2">
    <name type="scientific">Enterobacter agglomerans</name>
    <name type="common">Erwinia herbicola</name>
    <name type="synonym">Pantoea agglomerans</name>
    <dbReference type="NCBI Taxonomy" id="549"/>
    <lineage>
        <taxon>Bacteria</taxon>
        <taxon>Pseudomonadati</taxon>
        <taxon>Pseudomonadota</taxon>
        <taxon>Gammaproteobacteria</taxon>
        <taxon>Enterobacterales</taxon>
        <taxon>Erwiniaceae</taxon>
        <taxon>Pantoea</taxon>
        <taxon>Pantoea agglomerans group</taxon>
    </lineage>
</organism>
<evidence type="ECO:0000313" key="1">
    <source>
        <dbReference type="EMBL" id="MBK4728245.1"/>
    </source>
</evidence>
<keyword evidence="2" id="KW-1185">Reference proteome</keyword>
<comment type="caution">
    <text evidence="1">The sequence shown here is derived from an EMBL/GenBank/DDBJ whole genome shotgun (WGS) entry which is preliminary data.</text>
</comment>